<feature type="non-terminal residue" evidence="3">
    <location>
        <position position="1"/>
    </location>
</feature>
<dbReference type="PANTHER" id="PTHR39614:SF2">
    <property type="entry name" value="INTEGRAL MEMBRANE PROTEIN"/>
    <property type="match status" value="1"/>
</dbReference>
<accession>A0A6A6DRC9</accession>
<feature type="transmembrane region" description="Helical" evidence="1">
    <location>
        <begin position="13"/>
        <end position="34"/>
    </location>
</feature>
<sequence>HRFALVTESNNSGYLWVASILGLIYSSLVLIVRLHIKWNLYGPDDITATMATILQLGEVVPLFVAMKRGLGRPEHLLEASQIADAGKATFVAQIFLVLALTMAKCSVAALMLRLFTRDMKVTYKSWILCNGTVALAIAWGIGSIVATTMACSPSGFIRGSTEGRCINPLTRWRIIAAFDIFIELLLFILPVIFVWPIQMKRYIKIQVIVAFGFRLPVIGFAAAHLHYVSIYANSSNIPQAMISALVYQQFELFWSLLAATIPTLKAFMRSFNSGFGMEIDLDGYGYCSGAY</sequence>
<protein>
    <recommendedName>
        <fullName evidence="2">Rhodopsin domain-containing protein</fullName>
    </recommendedName>
</protein>
<keyword evidence="4" id="KW-1185">Reference proteome</keyword>
<reference evidence="3" key="1">
    <citation type="journal article" date="2020" name="Stud. Mycol.">
        <title>101 Dothideomycetes genomes: a test case for predicting lifestyles and emergence of pathogens.</title>
        <authorList>
            <person name="Haridas S."/>
            <person name="Albert R."/>
            <person name="Binder M."/>
            <person name="Bloem J."/>
            <person name="Labutti K."/>
            <person name="Salamov A."/>
            <person name="Andreopoulos B."/>
            <person name="Baker S."/>
            <person name="Barry K."/>
            <person name="Bills G."/>
            <person name="Bluhm B."/>
            <person name="Cannon C."/>
            <person name="Castanera R."/>
            <person name="Culley D."/>
            <person name="Daum C."/>
            <person name="Ezra D."/>
            <person name="Gonzalez J."/>
            <person name="Henrissat B."/>
            <person name="Kuo A."/>
            <person name="Liang C."/>
            <person name="Lipzen A."/>
            <person name="Lutzoni F."/>
            <person name="Magnuson J."/>
            <person name="Mondo S."/>
            <person name="Nolan M."/>
            <person name="Ohm R."/>
            <person name="Pangilinan J."/>
            <person name="Park H.-J."/>
            <person name="Ramirez L."/>
            <person name="Alfaro M."/>
            <person name="Sun H."/>
            <person name="Tritt A."/>
            <person name="Yoshinaga Y."/>
            <person name="Zwiers L.-H."/>
            <person name="Turgeon B."/>
            <person name="Goodwin S."/>
            <person name="Spatafora J."/>
            <person name="Crous P."/>
            <person name="Grigoriev I."/>
        </authorList>
    </citation>
    <scope>NUCLEOTIDE SEQUENCE</scope>
    <source>
        <strain evidence="3">CBS 207.26</strain>
    </source>
</reference>
<evidence type="ECO:0000256" key="1">
    <source>
        <dbReference type="SAM" id="Phobius"/>
    </source>
</evidence>
<feature type="transmembrane region" description="Helical" evidence="1">
    <location>
        <begin position="252"/>
        <end position="268"/>
    </location>
</feature>
<dbReference type="EMBL" id="ML994655">
    <property type="protein sequence ID" value="KAF2180848.1"/>
    <property type="molecule type" value="Genomic_DNA"/>
</dbReference>
<name>A0A6A6DRC9_9PEZI</name>
<evidence type="ECO:0000259" key="2">
    <source>
        <dbReference type="Pfam" id="PF20684"/>
    </source>
</evidence>
<gene>
    <name evidence="3" type="ORF">K469DRAFT_444611</name>
</gene>
<feature type="domain" description="Rhodopsin" evidence="2">
    <location>
        <begin position="33"/>
        <end position="269"/>
    </location>
</feature>
<evidence type="ECO:0000313" key="4">
    <source>
        <dbReference type="Proteomes" id="UP000800200"/>
    </source>
</evidence>
<feature type="transmembrane region" description="Helical" evidence="1">
    <location>
        <begin position="127"/>
        <end position="150"/>
    </location>
</feature>
<dbReference type="PANTHER" id="PTHR39614">
    <property type="entry name" value="INTEGRAL MEMBRANE PROTEIN"/>
    <property type="match status" value="1"/>
</dbReference>
<keyword evidence="1" id="KW-0472">Membrane</keyword>
<feature type="non-terminal residue" evidence="3">
    <location>
        <position position="291"/>
    </location>
</feature>
<evidence type="ECO:0000313" key="3">
    <source>
        <dbReference type="EMBL" id="KAF2180848.1"/>
    </source>
</evidence>
<feature type="transmembrane region" description="Helical" evidence="1">
    <location>
        <begin position="170"/>
        <end position="195"/>
    </location>
</feature>
<dbReference type="Pfam" id="PF20684">
    <property type="entry name" value="Fung_rhodopsin"/>
    <property type="match status" value="1"/>
</dbReference>
<organism evidence="3 4">
    <name type="scientific">Zopfia rhizophila CBS 207.26</name>
    <dbReference type="NCBI Taxonomy" id="1314779"/>
    <lineage>
        <taxon>Eukaryota</taxon>
        <taxon>Fungi</taxon>
        <taxon>Dikarya</taxon>
        <taxon>Ascomycota</taxon>
        <taxon>Pezizomycotina</taxon>
        <taxon>Dothideomycetes</taxon>
        <taxon>Dothideomycetes incertae sedis</taxon>
        <taxon>Zopfiaceae</taxon>
        <taxon>Zopfia</taxon>
    </lineage>
</organism>
<proteinExistence type="predicted"/>
<dbReference type="InterPro" id="IPR049326">
    <property type="entry name" value="Rhodopsin_dom_fungi"/>
</dbReference>
<dbReference type="Proteomes" id="UP000800200">
    <property type="component" value="Unassembled WGS sequence"/>
</dbReference>
<keyword evidence="1" id="KW-1133">Transmembrane helix</keyword>
<feature type="transmembrane region" description="Helical" evidence="1">
    <location>
        <begin position="90"/>
        <end position="115"/>
    </location>
</feature>
<keyword evidence="1" id="KW-0812">Transmembrane</keyword>
<feature type="transmembrane region" description="Helical" evidence="1">
    <location>
        <begin position="207"/>
        <end position="232"/>
    </location>
</feature>
<dbReference type="OrthoDB" id="3918601at2759"/>
<dbReference type="AlphaFoldDB" id="A0A6A6DRC9"/>